<gene>
    <name evidence="1" type="ORF">TOA249_LOCUS27487</name>
</gene>
<evidence type="ECO:0000313" key="1">
    <source>
        <dbReference type="EMBL" id="CAF4858478.1"/>
    </source>
</evidence>
<reference evidence="1" key="1">
    <citation type="submission" date="2021-02" db="EMBL/GenBank/DDBJ databases">
        <authorList>
            <person name="Nowell W R."/>
        </authorList>
    </citation>
    <scope>NUCLEOTIDE SEQUENCE</scope>
</reference>
<sequence>MMNVHTHEQIKISSLYSITIKQFTSTNSFLDFPLVTKLHIPTALHASDLILKELQSKGVVINKFTLVGWLGEKLKLGVNNKEDYVTLVGSHKWPTKINGINIVIAKPRYVPDSFVLVVRYVPRELEGHFISNEIQRMIVSADRIKRIHYSYQRRTYDYRFDVKDYSEYNAVLQLGRIAIGHSWLSINKFYPGNCLTYCTKCWCIGHLRNKCNSENKCRICLENLMVDTPYMCKNEPKCAQCDGTHHSLDSQCQVIKEYKDQLKENVEDAIQKGLLQRLSLQEKLPIFELPTLTSGKSERISLVSVANEYYSRFHAASSRLINGFQLNHQAQLIPTSHNNSIVQTDQQPSSIYKSTQNGWDTRVVEAIDLVYKVQASICIFTEGANKNGGVCIAVGGHLKATRIEVNIPNTVIIDITGLSEPVRIIGIYWPTSQQRDLDEIQPFVIEGTILSGDFNATVKE</sequence>
<protein>
    <submittedName>
        <fullName evidence="1">Uncharacterized protein</fullName>
    </submittedName>
</protein>
<name>A0A821SLP0_9BILA</name>
<dbReference type="AlphaFoldDB" id="A0A821SLP0"/>
<accession>A0A821SLP0</accession>
<organism evidence="1 2">
    <name type="scientific">Rotaria socialis</name>
    <dbReference type="NCBI Taxonomy" id="392032"/>
    <lineage>
        <taxon>Eukaryota</taxon>
        <taxon>Metazoa</taxon>
        <taxon>Spiralia</taxon>
        <taxon>Gnathifera</taxon>
        <taxon>Rotifera</taxon>
        <taxon>Eurotatoria</taxon>
        <taxon>Bdelloidea</taxon>
        <taxon>Philodinida</taxon>
        <taxon>Philodinidae</taxon>
        <taxon>Rotaria</taxon>
    </lineage>
</organism>
<comment type="caution">
    <text evidence="1">The sequence shown here is derived from an EMBL/GenBank/DDBJ whole genome shotgun (WGS) entry which is preliminary data.</text>
</comment>
<proteinExistence type="predicted"/>
<dbReference type="Gene3D" id="3.60.10.10">
    <property type="entry name" value="Endonuclease/exonuclease/phosphatase"/>
    <property type="match status" value="1"/>
</dbReference>
<dbReference type="EMBL" id="CAJOBS010003513">
    <property type="protein sequence ID" value="CAF4858478.1"/>
    <property type="molecule type" value="Genomic_DNA"/>
</dbReference>
<dbReference type="Proteomes" id="UP000663838">
    <property type="component" value="Unassembled WGS sequence"/>
</dbReference>
<dbReference type="InterPro" id="IPR036691">
    <property type="entry name" value="Endo/exonu/phosph_ase_sf"/>
</dbReference>
<evidence type="ECO:0000313" key="2">
    <source>
        <dbReference type="Proteomes" id="UP000663838"/>
    </source>
</evidence>